<evidence type="ECO:0000313" key="3">
    <source>
        <dbReference type="Proteomes" id="UP000755585"/>
    </source>
</evidence>
<protein>
    <submittedName>
        <fullName evidence="2">Uncharacterized protein</fullName>
    </submittedName>
</protein>
<reference evidence="2 3" key="1">
    <citation type="submission" date="2021-03" db="EMBL/GenBank/DDBJ databases">
        <title>Sequencing the genomes of 1000 actinobacteria strains.</title>
        <authorList>
            <person name="Klenk H.-P."/>
        </authorList>
    </citation>
    <scope>NUCLEOTIDE SEQUENCE [LARGE SCALE GENOMIC DNA]</scope>
    <source>
        <strain evidence="2 3">DSM 18824</strain>
    </source>
</reference>
<proteinExistence type="predicted"/>
<evidence type="ECO:0000256" key="1">
    <source>
        <dbReference type="SAM" id="MobiDB-lite"/>
    </source>
</evidence>
<accession>A0ABS4UUD2</accession>
<name>A0ABS4UUD2_9ACTN</name>
<feature type="region of interest" description="Disordered" evidence="1">
    <location>
        <begin position="32"/>
        <end position="75"/>
    </location>
</feature>
<comment type="caution">
    <text evidence="2">The sequence shown here is derived from an EMBL/GenBank/DDBJ whole genome shotgun (WGS) entry which is preliminary data.</text>
</comment>
<evidence type="ECO:0000313" key="2">
    <source>
        <dbReference type="EMBL" id="MBP2355258.1"/>
    </source>
</evidence>
<dbReference type="Proteomes" id="UP000755585">
    <property type="component" value="Unassembled WGS sequence"/>
</dbReference>
<keyword evidence="3" id="KW-1185">Reference proteome</keyword>
<sequence>MHSTQLLRLKHFLDPAGISRISAALQLRCRAQGPRHPTSAGVGLELNEQPPLGIAGAPRRPRLSTGRALAGGGNRTSGVAFPGGGCSFTFGVA</sequence>
<dbReference type="EMBL" id="JAGINT010000002">
    <property type="protein sequence ID" value="MBP2355258.1"/>
    <property type="molecule type" value="Genomic_DNA"/>
</dbReference>
<organism evidence="2 3">
    <name type="scientific">Kribbella aluminosa</name>
    <dbReference type="NCBI Taxonomy" id="416017"/>
    <lineage>
        <taxon>Bacteria</taxon>
        <taxon>Bacillati</taxon>
        <taxon>Actinomycetota</taxon>
        <taxon>Actinomycetes</taxon>
        <taxon>Propionibacteriales</taxon>
        <taxon>Kribbellaceae</taxon>
        <taxon>Kribbella</taxon>
    </lineage>
</organism>
<gene>
    <name evidence="2" type="ORF">JOF29_006368</name>
</gene>